<dbReference type="GO" id="GO:0016740">
    <property type="term" value="F:transferase activity"/>
    <property type="evidence" value="ECO:0007669"/>
    <property type="project" value="UniProtKB-KW"/>
</dbReference>
<keyword evidence="2" id="KW-1185">Reference proteome</keyword>
<dbReference type="STRING" id="1045774.SAMN05421872_109176"/>
<evidence type="ECO:0000313" key="1">
    <source>
        <dbReference type="EMBL" id="SDD60995.1"/>
    </source>
</evidence>
<sequence length="371" mass="41322">MTVLQPTSARPGRDAITVASVPSGHVYVRHLAPENGPAPRRLPDPDPSDPTRSATQRWWPPVMLDPEWAASADFDVFHLQFGFDAVSPERLSDLVRVLRERGKPLVLTVHDLRNPHHRTRRLHDEQLDVLVPAADALVTLTDGAAGEIRERWGREAQVLPHPHVVDLRTMAVAQDARARRRSWDFRVGLHVKSLRAAMDPMAILPTLVETVGSLPGAVLQVDAHRDVLDDAGDRRDAELASYLRDRQAAGELELRVHDYFSDAELWNYLGSLDVSVLPYRFGTHSGWLEACRDLGTTVVAPTCGYYADQGPVLSYLLDEDRYDAGTLAESIVLAHETRPRLGASIDLRRHQRAHVARAHDLLYRALVQAAG</sequence>
<organism evidence="1 2">
    <name type="scientific">Nocardioides lianchengensis</name>
    <dbReference type="NCBI Taxonomy" id="1045774"/>
    <lineage>
        <taxon>Bacteria</taxon>
        <taxon>Bacillati</taxon>
        <taxon>Actinomycetota</taxon>
        <taxon>Actinomycetes</taxon>
        <taxon>Propionibacteriales</taxon>
        <taxon>Nocardioidaceae</taxon>
        <taxon>Nocardioides</taxon>
    </lineage>
</organism>
<dbReference type="RefSeq" id="WP_244509459.1">
    <property type="nucleotide sequence ID" value="NZ_FMZM01000009.1"/>
</dbReference>
<evidence type="ECO:0000313" key="2">
    <source>
        <dbReference type="Proteomes" id="UP000199034"/>
    </source>
</evidence>
<dbReference type="EMBL" id="FMZM01000009">
    <property type="protein sequence ID" value="SDD60995.1"/>
    <property type="molecule type" value="Genomic_DNA"/>
</dbReference>
<keyword evidence="1" id="KW-0808">Transferase</keyword>
<dbReference type="SUPFAM" id="SSF53756">
    <property type="entry name" value="UDP-Glycosyltransferase/glycogen phosphorylase"/>
    <property type="match status" value="1"/>
</dbReference>
<protein>
    <submittedName>
        <fullName evidence="1">Glycosyltransferase Family 4</fullName>
    </submittedName>
</protein>
<dbReference type="Proteomes" id="UP000199034">
    <property type="component" value="Unassembled WGS sequence"/>
</dbReference>
<reference evidence="1 2" key="1">
    <citation type="submission" date="2016-10" db="EMBL/GenBank/DDBJ databases">
        <authorList>
            <person name="de Groot N.N."/>
        </authorList>
    </citation>
    <scope>NUCLEOTIDE SEQUENCE [LARGE SCALE GENOMIC DNA]</scope>
    <source>
        <strain evidence="1 2">CGMCC 4.6858</strain>
    </source>
</reference>
<dbReference type="AlphaFoldDB" id="A0A1G6W7G9"/>
<dbReference type="Gene3D" id="3.40.50.2000">
    <property type="entry name" value="Glycogen Phosphorylase B"/>
    <property type="match status" value="1"/>
</dbReference>
<proteinExistence type="predicted"/>
<name>A0A1G6W7G9_9ACTN</name>
<accession>A0A1G6W7G9</accession>
<gene>
    <name evidence="1" type="ORF">SAMN05421872_109176</name>
</gene>